<dbReference type="AlphaFoldDB" id="A0A3M6U025"/>
<evidence type="ECO:0000256" key="1">
    <source>
        <dbReference type="ARBA" id="ARBA00004651"/>
    </source>
</evidence>
<dbReference type="InterPro" id="IPR018212">
    <property type="entry name" value="Na/solute_symporter_CS"/>
</dbReference>
<dbReference type="InterPro" id="IPR038377">
    <property type="entry name" value="Na/Glc_symporter_sf"/>
</dbReference>
<dbReference type="GO" id="GO:0005886">
    <property type="term" value="C:plasma membrane"/>
    <property type="evidence" value="ECO:0007669"/>
    <property type="project" value="UniProtKB-SubCell"/>
</dbReference>
<feature type="transmembrane region" description="Helical" evidence="14">
    <location>
        <begin position="173"/>
        <end position="191"/>
    </location>
</feature>
<feature type="transmembrane region" description="Helical" evidence="14">
    <location>
        <begin position="292"/>
        <end position="317"/>
    </location>
</feature>
<dbReference type="PANTHER" id="PTHR42985">
    <property type="entry name" value="SODIUM-COUPLED MONOCARBOXYLATE TRANSPORTER"/>
    <property type="match status" value="1"/>
</dbReference>
<dbReference type="GO" id="GO:0098660">
    <property type="term" value="P:inorganic ion transmembrane transport"/>
    <property type="evidence" value="ECO:0007669"/>
    <property type="project" value="UniProtKB-ARBA"/>
</dbReference>
<evidence type="ECO:0008006" key="17">
    <source>
        <dbReference type="Google" id="ProtNLM"/>
    </source>
</evidence>
<feature type="transmembrane region" description="Helical" evidence="14">
    <location>
        <begin position="98"/>
        <end position="121"/>
    </location>
</feature>
<keyword evidence="8" id="KW-0406">Ion transport</keyword>
<keyword evidence="3" id="KW-0813">Transport</keyword>
<dbReference type="EMBL" id="RCHS01002515">
    <property type="protein sequence ID" value="RMX46941.1"/>
    <property type="molecule type" value="Genomic_DNA"/>
</dbReference>
<dbReference type="STRING" id="46731.A0A3M6U025"/>
<dbReference type="GO" id="GO:0006814">
    <property type="term" value="P:sodium ion transport"/>
    <property type="evidence" value="ECO:0007669"/>
    <property type="project" value="UniProtKB-KW"/>
</dbReference>
<dbReference type="Proteomes" id="UP000275408">
    <property type="component" value="Unassembled WGS sequence"/>
</dbReference>
<evidence type="ECO:0000313" key="15">
    <source>
        <dbReference type="EMBL" id="RMX46941.1"/>
    </source>
</evidence>
<evidence type="ECO:0000313" key="16">
    <source>
        <dbReference type="Proteomes" id="UP000275408"/>
    </source>
</evidence>
<feature type="non-terminal residue" evidence="15">
    <location>
        <position position="1"/>
    </location>
</feature>
<feature type="transmembrane region" description="Helical" evidence="14">
    <location>
        <begin position="142"/>
        <end position="161"/>
    </location>
</feature>
<feature type="transmembrane region" description="Helical" evidence="14">
    <location>
        <begin position="66"/>
        <end position="86"/>
    </location>
</feature>
<comment type="subcellular location">
    <subcellularLocation>
        <location evidence="1">Cell membrane</location>
        <topology evidence="1">Multi-pass membrane protein</topology>
    </subcellularLocation>
</comment>
<dbReference type="GO" id="GO:0015293">
    <property type="term" value="F:symporter activity"/>
    <property type="evidence" value="ECO:0007669"/>
    <property type="project" value="TreeGrafter"/>
</dbReference>
<feature type="transmembrane region" description="Helical" evidence="14">
    <location>
        <begin position="20"/>
        <end position="45"/>
    </location>
</feature>
<sequence>KAQFRRKTQFTTIFPAMAVHAHFTVADFVVFSLTLLASMGIGIFYSRAGGAQQNNNEYLMAGRSMASIPVAISVLASFVSSIAILGNPAEVYTYGFQYWINSFTNFISVPIMALVFLPVYYNLRLTSSYEYLERRFSFSVRMLGSVVFVIQTVLYTAIVLYGPSLTLESVTGFPLWLSTVVTGLVCTFYTTVGGMKAVIWTDVFQGIVMLVGLTTIITVGTIKVGSLSKVFDIAYKGHRLEFDFSIDPTHRTTLWVFLIGGVFQMLPVYATNQTAVQRFLTSKSFKSAQRAVWLNLPLNIFSTTITVLTGLVIYAYFASCDPRSIGEISKDDEILPYFVVEVLGKFHGIPGVFVASLFCGTLSTVASGLNALAAVTVEDFAPLVVQHIPTERETLVSKLLVFVYGLISLGLAFLVSKLGMILQMSATMFGTTGGPMLALFSLGILTTHANAKGVWIGVVAGFWTVTWISIGALVHPPEYPTQPMSISGCPSNFTNVNMSYVEPAQRIQPSSVYEISFFWYGVIGFVITYVIGYLASYIFKKHDAERIDPALLFDYSKLSNCFGRCTKTSGNMALNGAHSIEHLIALQDLQNQDDENTPFISRSGTQEHTFQHS</sequence>
<dbReference type="NCBIfam" id="TIGR00813">
    <property type="entry name" value="sss"/>
    <property type="match status" value="1"/>
</dbReference>
<dbReference type="PROSITE" id="PS00456">
    <property type="entry name" value="NA_SOLUT_SYMP_1"/>
    <property type="match status" value="1"/>
</dbReference>
<dbReference type="Pfam" id="PF00474">
    <property type="entry name" value="SSF"/>
    <property type="match status" value="1"/>
</dbReference>
<gene>
    <name evidence="15" type="ORF">pdam_00011957</name>
</gene>
<dbReference type="Gene3D" id="1.20.1730.10">
    <property type="entry name" value="Sodium/glucose cotransporter"/>
    <property type="match status" value="1"/>
</dbReference>
<evidence type="ECO:0000256" key="9">
    <source>
        <dbReference type="ARBA" id="ARBA00023136"/>
    </source>
</evidence>
<evidence type="ECO:0000256" key="10">
    <source>
        <dbReference type="ARBA" id="ARBA00023180"/>
    </source>
</evidence>
<evidence type="ECO:0000256" key="6">
    <source>
        <dbReference type="ARBA" id="ARBA00022989"/>
    </source>
</evidence>
<dbReference type="OrthoDB" id="6132759at2759"/>
<evidence type="ECO:0000256" key="8">
    <source>
        <dbReference type="ARBA" id="ARBA00023065"/>
    </source>
</evidence>
<keyword evidence="16" id="KW-1185">Reference proteome</keyword>
<evidence type="ECO:0000256" key="12">
    <source>
        <dbReference type="ARBA" id="ARBA00036099"/>
    </source>
</evidence>
<comment type="caution">
    <text evidence="15">The sequence shown here is derived from an EMBL/GenBank/DDBJ whole genome shotgun (WGS) entry which is preliminary data.</text>
</comment>
<feature type="transmembrane region" description="Helical" evidence="14">
    <location>
        <begin position="395"/>
        <end position="415"/>
    </location>
</feature>
<keyword evidence="6 14" id="KW-1133">Transmembrane helix</keyword>
<comment type="catalytic activity">
    <reaction evidence="12">
        <text>iodide(out) + 2 Na(+)(out) = iodide(in) + 2 Na(+)(in)</text>
        <dbReference type="Rhea" id="RHEA:71207"/>
        <dbReference type="ChEBI" id="CHEBI:16382"/>
        <dbReference type="ChEBI" id="CHEBI:29101"/>
    </reaction>
</comment>
<feature type="transmembrane region" description="Helical" evidence="14">
    <location>
        <begin position="421"/>
        <end position="442"/>
    </location>
</feature>
<accession>A0A3M6U025</accession>
<evidence type="ECO:0000256" key="5">
    <source>
        <dbReference type="ARBA" id="ARBA00022692"/>
    </source>
</evidence>
<dbReference type="InterPro" id="IPR001734">
    <property type="entry name" value="Na/solute_symporter"/>
</dbReference>
<dbReference type="PANTHER" id="PTHR42985:SF40">
    <property type="entry name" value="LD47995P-RELATED"/>
    <property type="match status" value="1"/>
</dbReference>
<organism evidence="15 16">
    <name type="scientific">Pocillopora damicornis</name>
    <name type="common">Cauliflower coral</name>
    <name type="synonym">Millepora damicornis</name>
    <dbReference type="NCBI Taxonomy" id="46731"/>
    <lineage>
        <taxon>Eukaryota</taxon>
        <taxon>Metazoa</taxon>
        <taxon>Cnidaria</taxon>
        <taxon>Anthozoa</taxon>
        <taxon>Hexacorallia</taxon>
        <taxon>Scleractinia</taxon>
        <taxon>Astrocoeniina</taxon>
        <taxon>Pocilloporidae</taxon>
        <taxon>Pocillopora</taxon>
    </lineage>
</organism>
<keyword evidence="10" id="KW-0325">Glycoprotein</keyword>
<evidence type="ECO:0000256" key="14">
    <source>
        <dbReference type="SAM" id="Phobius"/>
    </source>
</evidence>
<evidence type="ECO:0000256" key="13">
    <source>
        <dbReference type="RuleBase" id="RU362091"/>
    </source>
</evidence>
<keyword evidence="4" id="KW-1003">Cell membrane</keyword>
<dbReference type="InterPro" id="IPR051163">
    <property type="entry name" value="Sodium:Solute_Symporter_SSF"/>
</dbReference>
<protein>
    <recommendedName>
        <fullName evidence="17">Sodium-coupled monocarboxylate transporter 1</fullName>
    </recommendedName>
</protein>
<name>A0A3M6U025_POCDA</name>
<feature type="transmembrane region" description="Helical" evidence="14">
    <location>
        <begin position="352"/>
        <end position="375"/>
    </location>
</feature>
<feature type="transmembrane region" description="Helical" evidence="14">
    <location>
        <begin position="517"/>
        <end position="539"/>
    </location>
</feature>
<evidence type="ECO:0000256" key="2">
    <source>
        <dbReference type="ARBA" id="ARBA00006434"/>
    </source>
</evidence>
<keyword evidence="11" id="KW-0739">Sodium transport</keyword>
<evidence type="ECO:0000256" key="3">
    <source>
        <dbReference type="ARBA" id="ARBA00022448"/>
    </source>
</evidence>
<dbReference type="GO" id="GO:0015075">
    <property type="term" value="F:monoatomic ion transmembrane transporter activity"/>
    <property type="evidence" value="ECO:0007669"/>
    <property type="project" value="UniProtKB-ARBA"/>
</dbReference>
<feature type="transmembrane region" description="Helical" evidence="14">
    <location>
        <begin position="252"/>
        <end position="271"/>
    </location>
</feature>
<keyword evidence="7" id="KW-0915">Sodium</keyword>
<keyword evidence="9 14" id="KW-0472">Membrane</keyword>
<dbReference type="PROSITE" id="PS50283">
    <property type="entry name" value="NA_SOLUT_SYMP_3"/>
    <property type="match status" value="1"/>
</dbReference>
<comment type="similarity">
    <text evidence="2 13">Belongs to the sodium:solute symporter (SSF) (TC 2.A.21) family.</text>
</comment>
<evidence type="ECO:0000256" key="11">
    <source>
        <dbReference type="ARBA" id="ARBA00023201"/>
    </source>
</evidence>
<feature type="transmembrane region" description="Helical" evidence="14">
    <location>
        <begin position="454"/>
        <end position="474"/>
    </location>
</feature>
<feature type="transmembrane region" description="Helical" evidence="14">
    <location>
        <begin position="203"/>
        <end position="222"/>
    </location>
</feature>
<proteinExistence type="inferred from homology"/>
<dbReference type="CDD" id="cd11492">
    <property type="entry name" value="SLC5sbd_NIS-SMVT"/>
    <property type="match status" value="1"/>
</dbReference>
<evidence type="ECO:0000256" key="4">
    <source>
        <dbReference type="ARBA" id="ARBA00022475"/>
    </source>
</evidence>
<evidence type="ECO:0000256" key="7">
    <source>
        <dbReference type="ARBA" id="ARBA00023053"/>
    </source>
</evidence>
<reference evidence="15 16" key="1">
    <citation type="journal article" date="2018" name="Sci. Rep.">
        <title>Comparative analysis of the Pocillopora damicornis genome highlights role of immune system in coral evolution.</title>
        <authorList>
            <person name="Cunning R."/>
            <person name="Bay R.A."/>
            <person name="Gillette P."/>
            <person name="Baker A.C."/>
            <person name="Traylor-Knowles N."/>
        </authorList>
    </citation>
    <scope>NUCLEOTIDE SEQUENCE [LARGE SCALE GENOMIC DNA]</scope>
    <source>
        <strain evidence="15">RSMAS</strain>
        <tissue evidence="15">Whole animal</tissue>
    </source>
</reference>
<keyword evidence="5 14" id="KW-0812">Transmembrane</keyword>